<dbReference type="EMBL" id="DXBY01000067">
    <property type="protein sequence ID" value="HIZ34941.1"/>
    <property type="molecule type" value="Genomic_DNA"/>
</dbReference>
<dbReference type="Pfam" id="PF00571">
    <property type="entry name" value="CBS"/>
    <property type="match status" value="1"/>
</dbReference>
<evidence type="ECO:0000256" key="3">
    <source>
        <dbReference type="PROSITE-ProRule" id="PRU00703"/>
    </source>
</evidence>
<evidence type="ECO:0000256" key="2">
    <source>
        <dbReference type="ARBA" id="ARBA00022475"/>
    </source>
</evidence>
<keyword evidence="2" id="KW-0472">Membrane</keyword>
<accession>A0A9D2J363</accession>
<reference evidence="5" key="1">
    <citation type="journal article" date="2021" name="PeerJ">
        <title>Extensive microbial diversity within the chicken gut microbiome revealed by metagenomics and culture.</title>
        <authorList>
            <person name="Gilroy R."/>
            <person name="Ravi A."/>
            <person name="Getino M."/>
            <person name="Pursley I."/>
            <person name="Horton D.L."/>
            <person name="Alikhan N.F."/>
            <person name="Baker D."/>
            <person name="Gharbi K."/>
            <person name="Hall N."/>
            <person name="Watson M."/>
            <person name="Adriaenssens E.M."/>
            <person name="Foster-Nyarko E."/>
            <person name="Jarju S."/>
            <person name="Secka A."/>
            <person name="Antonio M."/>
            <person name="Oren A."/>
            <person name="Chaudhuri R.R."/>
            <person name="La Ragione R."/>
            <person name="Hildebrand F."/>
            <person name="Pallen M.J."/>
        </authorList>
    </citation>
    <scope>NUCLEOTIDE SEQUENCE</scope>
    <source>
        <strain evidence="5">ChiGjej4B4-7305</strain>
    </source>
</reference>
<dbReference type="InterPro" id="IPR000644">
    <property type="entry name" value="CBS_dom"/>
</dbReference>
<protein>
    <submittedName>
        <fullName evidence="5">CBS domain-containing protein</fullName>
    </submittedName>
</protein>
<dbReference type="PANTHER" id="PTHR43099">
    <property type="entry name" value="UPF0053 PROTEIN YRKA"/>
    <property type="match status" value="1"/>
</dbReference>
<dbReference type="SUPFAM" id="SSF54631">
    <property type="entry name" value="CBS-domain pair"/>
    <property type="match status" value="1"/>
</dbReference>
<evidence type="ECO:0000313" key="5">
    <source>
        <dbReference type="EMBL" id="HIZ34941.1"/>
    </source>
</evidence>
<dbReference type="GO" id="GO:0005886">
    <property type="term" value="C:plasma membrane"/>
    <property type="evidence" value="ECO:0007669"/>
    <property type="project" value="UniProtKB-SubCell"/>
</dbReference>
<dbReference type="Gene3D" id="3.10.580.10">
    <property type="entry name" value="CBS-domain"/>
    <property type="match status" value="1"/>
</dbReference>
<feature type="non-terminal residue" evidence="5">
    <location>
        <position position="1"/>
    </location>
</feature>
<comment type="subcellular location">
    <subcellularLocation>
        <location evidence="1">Cell membrane</location>
        <topology evidence="1">Multi-pass membrane protein</topology>
    </subcellularLocation>
</comment>
<dbReference type="InterPro" id="IPR002550">
    <property type="entry name" value="CNNM"/>
</dbReference>
<dbReference type="Proteomes" id="UP000824037">
    <property type="component" value="Unassembled WGS sequence"/>
</dbReference>
<sequence length="214" mass="23123">ALALGPPLVLLVRIGYPVLWLLNQIANLGLRLMRVQPRDEVASTFTRDEVAGLVAESRTGGLLELNDERLLMGALQFADRGVANVLLTLPTVRTLPEHVTPAGAEAVAAEGFSRFPVQRADGALAGYVHIKDLLTTDAQVREQPITDDAVRPLPVIDATDTLRTALVTMQSAGAHLAEVRAEGQTVGVVTLEDVLEELVGVIRDDSRRLPRHQH</sequence>
<dbReference type="Pfam" id="PF01595">
    <property type="entry name" value="CNNM"/>
    <property type="match status" value="1"/>
</dbReference>
<gene>
    <name evidence="5" type="ORF">H9815_04120</name>
</gene>
<dbReference type="PANTHER" id="PTHR43099:SF5">
    <property type="entry name" value="HLYC_CORC FAMILY TRANSPORTER"/>
    <property type="match status" value="1"/>
</dbReference>
<keyword evidence="3" id="KW-0129">CBS domain</keyword>
<dbReference type="AlphaFoldDB" id="A0A9D2J363"/>
<reference evidence="5" key="2">
    <citation type="submission" date="2021-04" db="EMBL/GenBank/DDBJ databases">
        <authorList>
            <person name="Gilroy R."/>
        </authorList>
    </citation>
    <scope>NUCLEOTIDE SEQUENCE</scope>
    <source>
        <strain evidence="5">ChiGjej4B4-7305</strain>
    </source>
</reference>
<evidence type="ECO:0000259" key="4">
    <source>
        <dbReference type="PROSITE" id="PS51371"/>
    </source>
</evidence>
<dbReference type="InterPro" id="IPR051676">
    <property type="entry name" value="UPF0053_domain"/>
</dbReference>
<feature type="domain" description="CBS" evidence="4">
    <location>
        <begin position="149"/>
        <end position="206"/>
    </location>
</feature>
<keyword evidence="2" id="KW-1003">Cell membrane</keyword>
<proteinExistence type="predicted"/>
<dbReference type="InterPro" id="IPR046342">
    <property type="entry name" value="CBS_dom_sf"/>
</dbReference>
<dbReference type="PROSITE" id="PS51371">
    <property type="entry name" value="CBS"/>
    <property type="match status" value="1"/>
</dbReference>
<evidence type="ECO:0000256" key="1">
    <source>
        <dbReference type="ARBA" id="ARBA00004651"/>
    </source>
</evidence>
<comment type="caution">
    <text evidence="5">The sequence shown here is derived from an EMBL/GenBank/DDBJ whole genome shotgun (WGS) entry which is preliminary data.</text>
</comment>
<evidence type="ECO:0000313" key="6">
    <source>
        <dbReference type="Proteomes" id="UP000824037"/>
    </source>
</evidence>
<organism evidence="5 6">
    <name type="scientific">Candidatus Ruania gallistercoris</name>
    <dbReference type="NCBI Taxonomy" id="2838746"/>
    <lineage>
        <taxon>Bacteria</taxon>
        <taxon>Bacillati</taxon>
        <taxon>Actinomycetota</taxon>
        <taxon>Actinomycetes</taxon>
        <taxon>Micrococcales</taxon>
        <taxon>Ruaniaceae</taxon>
        <taxon>Ruania</taxon>
    </lineage>
</organism>
<name>A0A9D2J363_9MICO</name>